<evidence type="ECO:0000256" key="4">
    <source>
        <dbReference type="ARBA" id="ARBA00010343"/>
    </source>
</evidence>
<organism evidence="14 15">
    <name type="scientific">Gonium pectorale</name>
    <name type="common">Green alga</name>
    <dbReference type="NCBI Taxonomy" id="33097"/>
    <lineage>
        <taxon>Eukaryota</taxon>
        <taxon>Viridiplantae</taxon>
        <taxon>Chlorophyta</taxon>
        <taxon>core chlorophytes</taxon>
        <taxon>Chlorophyceae</taxon>
        <taxon>CS clade</taxon>
        <taxon>Chlamydomonadales</taxon>
        <taxon>Volvocaceae</taxon>
        <taxon>Gonium</taxon>
    </lineage>
</organism>
<dbReference type="PANTHER" id="PTHR45810:SF17">
    <property type="entry name" value="HISTONE H3-LIKE CENTROMERIC PROTEIN A"/>
    <property type="match status" value="1"/>
</dbReference>
<keyword evidence="15" id="KW-1185">Reference proteome</keyword>
<dbReference type="CDD" id="cd22911">
    <property type="entry name" value="HFD_H3"/>
    <property type="match status" value="1"/>
</dbReference>
<proteinExistence type="inferred from homology"/>
<dbReference type="AlphaFoldDB" id="A0A150G761"/>
<dbReference type="InterPro" id="IPR007125">
    <property type="entry name" value="H2A/H2B/H3"/>
</dbReference>
<accession>A0A150G761</accession>
<comment type="similarity">
    <text evidence="4">Belongs to the histone H3 family.</text>
</comment>
<dbReference type="PROSITE" id="PS00959">
    <property type="entry name" value="HISTONE_H3_2"/>
    <property type="match status" value="1"/>
</dbReference>
<reference evidence="15" key="1">
    <citation type="journal article" date="2016" name="Nat. Commun.">
        <title>The Gonium pectorale genome demonstrates co-option of cell cycle regulation during the evolution of multicellularity.</title>
        <authorList>
            <person name="Hanschen E.R."/>
            <person name="Marriage T.N."/>
            <person name="Ferris P.J."/>
            <person name="Hamaji T."/>
            <person name="Toyoda A."/>
            <person name="Fujiyama A."/>
            <person name="Neme R."/>
            <person name="Noguchi H."/>
            <person name="Minakuchi Y."/>
            <person name="Suzuki M."/>
            <person name="Kawai-Toyooka H."/>
            <person name="Smith D.R."/>
            <person name="Sparks H."/>
            <person name="Anderson J."/>
            <person name="Bakaric R."/>
            <person name="Luria V."/>
            <person name="Karger A."/>
            <person name="Kirschner M.W."/>
            <person name="Durand P.M."/>
            <person name="Michod R.E."/>
            <person name="Nozaki H."/>
            <person name="Olson B.J."/>
        </authorList>
    </citation>
    <scope>NUCLEOTIDE SEQUENCE [LARGE SCALE GENOMIC DNA]</scope>
    <source>
        <strain evidence="15">NIES-2863</strain>
    </source>
</reference>
<dbReference type="OrthoDB" id="652632at2759"/>
<evidence type="ECO:0000256" key="12">
    <source>
        <dbReference type="SAM" id="MobiDB-lite"/>
    </source>
</evidence>
<feature type="domain" description="Core Histone H2A/H2B/H3" evidence="13">
    <location>
        <begin position="78"/>
        <end position="168"/>
    </location>
</feature>
<dbReference type="SUPFAM" id="SSF47113">
    <property type="entry name" value="Histone-fold"/>
    <property type="match status" value="1"/>
</dbReference>
<dbReference type="Proteomes" id="UP000075714">
    <property type="component" value="Unassembled WGS sequence"/>
</dbReference>
<comment type="subcellular location">
    <subcellularLocation>
        <location evidence="3">Chromosome</location>
    </subcellularLocation>
    <subcellularLocation>
        <location evidence="2">Nucleus</location>
    </subcellularLocation>
</comment>
<keyword evidence="10" id="KW-0539">Nucleus</keyword>
<dbReference type="GO" id="GO:0030527">
    <property type="term" value="F:structural constituent of chromatin"/>
    <property type="evidence" value="ECO:0007669"/>
    <property type="project" value="InterPro"/>
</dbReference>
<dbReference type="GO" id="GO:0046982">
    <property type="term" value="F:protein heterodimerization activity"/>
    <property type="evidence" value="ECO:0007669"/>
    <property type="project" value="InterPro"/>
</dbReference>
<evidence type="ECO:0000256" key="6">
    <source>
        <dbReference type="ARBA" id="ARBA00022454"/>
    </source>
</evidence>
<dbReference type="SMART" id="SM00428">
    <property type="entry name" value="H3"/>
    <property type="match status" value="1"/>
</dbReference>
<dbReference type="InterPro" id="IPR009072">
    <property type="entry name" value="Histone-fold"/>
</dbReference>
<evidence type="ECO:0000256" key="5">
    <source>
        <dbReference type="ARBA" id="ARBA00011538"/>
    </source>
</evidence>
<dbReference type="STRING" id="33097.A0A150G761"/>
<feature type="compositionally biased region" description="Basic and acidic residues" evidence="12">
    <location>
        <begin position="33"/>
        <end position="42"/>
    </location>
</feature>
<dbReference type="GO" id="GO:0005634">
    <property type="term" value="C:nucleus"/>
    <property type="evidence" value="ECO:0007669"/>
    <property type="project" value="UniProtKB-SubCell"/>
</dbReference>
<keyword evidence="8" id="KW-0007">Acetylation</keyword>
<evidence type="ECO:0000256" key="1">
    <source>
        <dbReference type="ARBA" id="ARBA00002001"/>
    </source>
</evidence>
<dbReference type="Gene3D" id="1.10.20.10">
    <property type="entry name" value="Histone, subunit A"/>
    <property type="match status" value="1"/>
</dbReference>
<evidence type="ECO:0000256" key="9">
    <source>
        <dbReference type="ARBA" id="ARBA00023125"/>
    </source>
</evidence>
<keyword evidence="7" id="KW-0488">Methylation</keyword>
<evidence type="ECO:0000259" key="13">
    <source>
        <dbReference type="Pfam" id="PF00125"/>
    </source>
</evidence>
<comment type="caution">
    <text evidence="14">The sequence shown here is derived from an EMBL/GenBank/DDBJ whole genome shotgun (WGS) entry which is preliminary data.</text>
</comment>
<dbReference type="PANTHER" id="PTHR45810">
    <property type="entry name" value="HISTONE H3.2"/>
    <property type="match status" value="1"/>
</dbReference>
<evidence type="ECO:0000256" key="3">
    <source>
        <dbReference type="ARBA" id="ARBA00004286"/>
    </source>
</evidence>
<dbReference type="FunFam" id="1.10.20.10:FF:000096">
    <property type="entry name" value="Histone H3"/>
    <property type="match status" value="1"/>
</dbReference>
<evidence type="ECO:0000256" key="2">
    <source>
        <dbReference type="ARBA" id="ARBA00004123"/>
    </source>
</evidence>
<evidence type="ECO:0000256" key="8">
    <source>
        <dbReference type="ARBA" id="ARBA00022990"/>
    </source>
</evidence>
<evidence type="ECO:0000256" key="10">
    <source>
        <dbReference type="ARBA" id="ARBA00023242"/>
    </source>
</evidence>
<feature type="region of interest" description="Disordered" evidence="12">
    <location>
        <begin position="1"/>
        <end position="76"/>
    </location>
</feature>
<evidence type="ECO:0000256" key="11">
    <source>
        <dbReference type="ARBA" id="ARBA00023269"/>
    </source>
</evidence>
<dbReference type="InterPro" id="IPR000164">
    <property type="entry name" value="Histone_H3/CENP-A"/>
</dbReference>
<comment type="function">
    <text evidence="1">Core component of nucleosome. Nucleosomes wrap and compact DNA into chromatin, limiting DNA accessibility to the cellular machineries which require DNA as a template. Histones thereby play a central role in transcription regulation, DNA repair, DNA replication and chromosomal stability. DNA accessibility is regulated via a complex set of post-translational modifications of histones, also called histone code, and nucleosome remodeling.</text>
</comment>
<evidence type="ECO:0000313" key="15">
    <source>
        <dbReference type="Proteomes" id="UP000075714"/>
    </source>
</evidence>
<evidence type="ECO:0000256" key="7">
    <source>
        <dbReference type="ARBA" id="ARBA00022481"/>
    </source>
</evidence>
<keyword evidence="11" id="KW-0544">Nucleosome core</keyword>
<dbReference type="Pfam" id="PF00125">
    <property type="entry name" value="Histone"/>
    <property type="match status" value="1"/>
</dbReference>
<evidence type="ECO:0000313" key="14">
    <source>
        <dbReference type="EMBL" id="KXZ45682.1"/>
    </source>
</evidence>
<sequence length="178" mass="19889">MARVKQTATKFMGGIGKKKQPAKKQPASPAIKVKKEIKKEPVEAGVKSPVGPRTRNQPAAKKTPVPQPPKRKRRVRRGTVALREIRKYQKTTELLIRRAPFQRLVREISQKGGPGGTTDFRWRADALEALQEAAEAFMVGMMEDANLCAIHAKRVTIMSKDMLMAQRLRGLEHKAADS</sequence>
<dbReference type="EMBL" id="LSYV01000052">
    <property type="protein sequence ID" value="KXZ45682.1"/>
    <property type="molecule type" value="Genomic_DNA"/>
</dbReference>
<gene>
    <name evidence="14" type="ORF">GPECTOR_51g667</name>
</gene>
<dbReference type="GO" id="GO:0003677">
    <property type="term" value="F:DNA binding"/>
    <property type="evidence" value="ECO:0007669"/>
    <property type="project" value="UniProtKB-KW"/>
</dbReference>
<keyword evidence="9" id="KW-0238">DNA-binding</keyword>
<protein>
    <recommendedName>
        <fullName evidence="13">Core Histone H2A/H2B/H3 domain-containing protein</fullName>
    </recommendedName>
</protein>
<dbReference type="GO" id="GO:0000786">
    <property type="term" value="C:nucleosome"/>
    <property type="evidence" value="ECO:0007669"/>
    <property type="project" value="UniProtKB-KW"/>
</dbReference>
<name>A0A150G761_GONPE</name>
<comment type="subunit">
    <text evidence="5">The nucleosome is a histone octamer containing two molecules each of H2A, H2B, H3 and H4 assembled in one H3-H4 heterotetramer and two H2A-H2B heterodimers. The octamer wraps approximately 147 bp of DNA.</text>
</comment>
<keyword evidence="6" id="KW-0158">Chromosome</keyword>